<gene>
    <name evidence="2" type="ORF">MBEBAB_2202</name>
</gene>
<evidence type="ECO:0000313" key="2">
    <source>
        <dbReference type="EMBL" id="GAD59952.1"/>
    </source>
</evidence>
<name>A0A8E0NCN6_9CAUL</name>
<organism evidence="2 3">
    <name type="scientific">Brevundimonas abyssalis TAR-001</name>
    <dbReference type="NCBI Taxonomy" id="1391729"/>
    <lineage>
        <taxon>Bacteria</taxon>
        <taxon>Pseudomonadati</taxon>
        <taxon>Pseudomonadota</taxon>
        <taxon>Alphaproteobacteria</taxon>
        <taxon>Caulobacterales</taxon>
        <taxon>Caulobacteraceae</taxon>
        <taxon>Brevundimonas</taxon>
    </lineage>
</organism>
<keyword evidence="1" id="KW-1133">Transmembrane helix</keyword>
<sequence>MLGAVYGLAGLAGWRRARMNALMDRALAGITLKPVPRIERVVSAWLHLDALLLATAALGLVLSNRWGALIAVMVVIEQGAFCLWSERFYPASHPEDVRNRDGAIIVVGFYAALAVLAVGLWWMGVLS</sequence>
<protein>
    <submittedName>
        <fullName evidence="2">Uncharacterized protein</fullName>
    </submittedName>
</protein>
<dbReference type="EMBL" id="BATC01000045">
    <property type="protein sequence ID" value="GAD59952.1"/>
    <property type="molecule type" value="Genomic_DNA"/>
</dbReference>
<comment type="caution">
    <text evidence="2">The sequence shown here is derived from an EMBL/GenBank/DDBJ whole genome shotgun (WGS) entry which is preliminary data.</text>
</comment>
<accession>A0A8E0NCN6</accession>
<feature type="transmembrane region" description="Helical" evidence="1">
    <location>
        <begin position="104"/>
        <end position="124"/>
    </location>
</feature>
<dbReference type="AlphaFoldDB" id="A0A8E0NCN6"/>
<feature type="transmembrane region" description="Helical" evidence="1">
    <location>
        <begin position="41"/>
        <end position="60"/>
    </location>
</feature>
<keyword evidence="3" id="KW-1185">Reference proteome</keyword>
<keyword evidence="1" id="KW-0812">Transmembrane</keyword>
<evidence type="ECO:0000256" key="1">
    <source>
        <dbReference type="SAM" id="Phobius"/>
    </source>
</evidence>
<reference evidence="3" key="1">
    <citation type="journal article" date="2013" name="Genome Announc.">
        <title>Draft Genome Sequence of the Dimorphic Prosthecate Bacterium Brevundimonas abyssalis TAR-001T.</title>
        <authorList>
            <person name="Tsubouchi T."/>
            <person name="Nishi S."/>
            <person name="Usui K."/>
            <person name="Shimane Y."/>
            <person name="Takaki Y."/>
            <person name="Maruyama T."/>
            <person name="Hatada Y."/>
        </authorList>
    </citation>
    <scope>NUCLEOTIDE SEQUENCE [LARGE SCALE GENOMIC DNA]</scope>
    <source>
        <strain evidence="3">TAR-001</strain>
    </source>
</reference>
<evidence type="ECO:0000313" key="3">
    <source>
        <dbReference type="Proteomes" id="UP000016569"/>
    </source>
</evidence>
<proteinExistence type="predicted"/>
<dbReference type="Proteomes" id="UP000016569">
    <property type="component" value="Unassembled WGS sequence"/>
</dbReference>
<keyword evidence="1" id="KW-0472">Membrane</keyword>